<feature type="repeat" description="TPR" evidence="1">
    <location>
        <begin position="6"/>
        <end position="39"/>
    </location>
</feature>
<comment type="caution">
    <text evidence="2">The sequence shown here is derived from an EMBL/GenBank/DDBJ whole genome shotgun (WGS) entry which is preliminary data.</text>
</comment>
<keyword evidence="3" id="KW-1185">Reference proteome</keyword>
<gene>
    <name evidence="2" type="ORF">POL25_33785</name>
</gene>
<proteinExistence type="predicted"/>
<keyword evidence="1" id="KW-0802">TPR repeat</keyword>
<name>A0ABT5E7T3_9BACT</name>
<sequence length="157" mass="16781">MSEAPALVSATLAQLYMQQDHLEQARRVIQRVLAADPLHGHALVLADRLANRSRARLYAAFQPGSGVVVRWHDAPPEPALHLILAVFRAVPAFPGRTSTQVTSIRCRAEAGEHTFPIAGGPRPSPASASLCLARLAPDGLQLLAVHEAISWPTPTGP</sequence>
<dbReference type="EMBL" id="JAQNDL010000003">
    <property type="protein sequence ID" value="MDC0721926.1"/>
    <property type="molecule type" value="Genomic_DNA"/>
</dbReference>
<accession>A0ABT5E7T3</accession>
<evidence type="ECO:0008006" key="4">
    <source>
        <dbReference type="Google" id="ProtNLM"/>
    </source>
</evidence>
<dbReference type="InterPro" id="IPR019734">
    <property type="entry name" value="TPR_rpt"/>
</dbReference>
<dbReference type="Proteomes" id="UP001221686">
    <property type="component" value="Unassembled WGS sequence"/>
</dbReference>
<dbReference type="RefSeq" id="WP_272090425.1">
    <property type="nucleotide sequence ID" value="NZ_JAQNDL010000003.1"/>
</dbReference>
<organism evidence="2 3">
    <name type="scientific">Nannocystis bainbridge</name>
    <dbReference type="NCBI Taxonomy" id="2995303"/>
    <lineage>
        <taxon>Bacteria</taxon>
        <taxon>Pseudomonadati</taxon>
        <taxon>Myxococcota</taxon>
        <taxon>Polyangia</taxon>
        <taxon>Nannocystales</taxon>
        <taxon>Nannocystaceae</taxon>
        <taxon>Nannocystis</taxon>
    </lineage>
</organism>
<evidence type="ECO:0000313" key="2">
    <source>
        <dbReference type="EMBL" id="MDC0721926.1"/>
    </source>
</evidence>
<reference evidence="2 3" key="1">
    <citation type="submission" date="2022-11" db="EMBL/GenBank/DDBJ databases">
        <title>Minimal conservation of predation-associated metabolite biosynthetic gene clusters underscores biosynthetic potential of Myxococcota including descriptions for ten novel species: Archangium lansinium sp. nov., Myxococcus landrumus sp. nov., Nannocystis bai.</title>
        <authorList>
            <person name="Ahearne A."/>
            <person name="Stevens C."/>
            <person name="Dowd S."/>
        </authorList>
    </citation>
    <scope>NUCLEOTIDE SEQUENCE [LARGE SCALE GENOMIC DNA]</scope>
    <source>
        <strain evidence="2 3">BB15-2</strain>
    </source>
</reference>
<dbReference type="PROSITE" id="PS50005">
    <property type="entry name" value="TPR"/>
    <property type="match status" value="1"/>
</dbReference>
<evidence type="ECO:0000256" key="1">
    <source>
        <dbReference type="PROSITE-ProRule" id="PRU00339"/>
    </source>
</evidence>
<protein>
    <recommendedName>
        <fullName evidence="4">Tetratricopeptide repeat protein</fullName>
    </recommendedName>
</protein>
<evidence type="ECO:0000313" key="3">
    <source>
        <dbReference type="Proteomes" id="UP001221686"/>
    </source>
</evidence>